<evidence type="ECO:0000256" key="3">
    <source>
        <dbReference type="ARBA" id="ARBA00022679"/>
    </source>
</evidence>
<organism evidence="8 9">
    <name type="scientific">bacterium (Candidatus Blackallbacteria) CG17_big_fil_post_rev_8_21_14_2_50_48_46</name>
    <dbReference type="NCBI Taxonomy" id="2014261"/>
    <lineage>
        <taxon>Bacteria</taxon>
        <taxon>Candidatus Blackallbacteria</taxon>
    </lineage>
</organism>
<dbReference type="HAMAP" id="MF_01147">
    <property type="entry name" value="Lgt"/>
    <property type="match status" value="1"/>
</dbReference>
<evidence type="ECO:0000256" key="6">
    <source>
        <dbReference type="ARBA" id="ARBA00023136"/>
    </source>
</evidence>
<dbReference type="GO" id="GO:0008961">
    <property type="term" value="F:phosphatidylglycerol-prolipoprotein diacylglyceryl transferase activity"/>
    <property type="evidence" value="ECO:0007669"/>
    <property type="project" value="UniProtKB-UniRule"/>
</dbReference>
<comment type="similarity">
    <text evidence="1 7">Belongs to the Lgt family.</text>
</comment>
<feature type="transmembrane region" description="Helical" evidence="7">
    <location>
        <begin position="231"/>
        <end position="258"/>
    </location>
</feature>
<protein>
    <recommendedName>
        <fullName evidence="7">Phosphatidylglycerol--prolipoprotein diacylglyceryl transferase</fullName>
        <ecNumber evidence="7">2.5.1.145</ecNumber>
    </recommendedName>
</protein>
<keyword evidence="2 7" id="KW-1003">Cell membrane</keyword>
<name>A0A2M7G2Y9_9BACT</name>
<dbReference type="EMBL" id="PFFQ01000041">
    <property type="protein sequence ID" value="PIW16095.1"/>
    <property type="molecule type" value="Genomic_DNA"/>
</dbReference>
<sequence length="287" mass="31714">MYTHNLNPVIFKIGPLEPRWYAMMYLLGFALTYLLISRNPRYLEMGFNRDDAMDFLTYAFFGVILGGRLGYVLFYNLPMYLKKPWEILMVWQGGMSFHGGLIGSILAIVIYARMKKIPLARMLDIVAVPAPLGLGLGRIGNFINGELWGKPTGGNWGVIFNATGGGNIPRHPTQLYEAGLEGFLLFAVLWLVFRTAKNLKDGSLGGIFLLGYGLARSVIEFTRIPDPQLGYLYGGWLTMGMLLCLPMILGGLLMLIFFNLQKSKPETVALSSDGVPTEPPAASESAS</sequence>
<comment type="subcellular location">
    <subcellularLocation>
        <location evidence="7">Cell membrane</location>
        <topology evidence="7">Multi-pass membrane protein</topology>
    </subcellularLocation>
</comment>
<dbReference type="NCBIfam" id="TIGR00544">
    <property type="entry name" value="lgt"/>
    <property type="match status" value="1"/>
</dbReference>
<proteinExistence type="inferred from homology"/>
<keyword evidence="5 7" id="KW-1133">Transmembrane helix</keyword>
<reference evidence="8 9" key="1">
    <citation type="submission" date="2017-09" db="EMBL/GenBank/DDBJ databases">
        <title>Depth-based differentiation of microbial function through sediment-hosted aquifers and enrichment of novel symbionts in the deep terrestrial subsurface.</title>
        <authorList>
            <person name="Probst A.J."/>
            <person name="Ladd B."/>
            <person name="Jarett J.K."/>
            <person name="Geller-Mcgrath D.E."/>
            <person name="Sieber C.M."/>
            <person name="Emerson J.B."/>
            <person name="Anantharaman K."/>
            <person name="Thomas B.C."/>
            <person name="Malmstrom R."/>
            <person name="Stieglmeier M."/>
            <person name="Klingl A."/>
            <person name="Woyke T."/>
            <person name="Ryan C.M."/>
            <person name="Banfield J.F."/>
        </authorList>
    </citation>
    <scope>NUCLEOTIDE SEQUENCE [LARGE SCALE GENOMIC DNA]</scope>
    <source>
        <strain evidence="8">CG17_big_fil_post_rev_8_21_14_2_50_48_46</strain>
    </source>
</reference>
<keyword evidence="4 7" id="KW-0812">Transmembrane</keyword>
<feature type="transmembrane region" description="Helical" evidence="7">
    <location>
        <begin position="89"/>
        <end position="112"/>
    </location>
</feature>
<keyword evidence="8" id="KW-0449">Lipoprotein</keyword>
<dbReference type="Proteomes" id="UP000231019">
    <property type="component" value="Unassembled WGS sequence"/>
</dbReference>
<dbReference type="EC" id="2.5.1.145" evidence="7"/>
<dbReference type="GO" id="GO:0042158">
    <property type="term" value="P:lipoprotein biosynthetic process"/>
    <property type="evidence" value="ECO:0007669"/>
    <property type="project" value="UniProtKB-UniRule"/>
</dbReference>
<dbReference type="PANTHER" id="PTHR30589">
    <property type="entry name" value="PROLIPOPROTEIN DIACYLGLYCERYL TRANSFERASE"/>
    <property type="match status" value="1"/>
</dbReference>
<evidence type="ECO:0000256" key="7">
    <source>
        <dbReference type="HAMAP-Rule" id="MF_01147"/>
    </source>
</evidence>
<keyword evidence="6 7" id="KW-0472">Membrane</keyword>
<comment type="pathway">
    <text evidence="7">Protein modification; lipoprotein biosynthesis (diacylglyceryl transfer).</text>
</comment>
<dbReference type="InterPro" id="IPR001640">
    <property type="entry name" value="Lgt"/>
</dbReference>
<dbReference type="AlphaFoldDB" id="A0A2M7G2Y9"/>
<evidence type="ECO:0000313" key="8">
    <source>
        <dbReference type="EMBL" id="PIW16095.1"/>
    </source>
</evidence>
<feature type="binding site" evidence="7">
    <location>
        <position position="138"/>
    </location>
    <ligand>
        <name>a 1,2-diacyl-sn-glycero-3-phospho-(1'-sn-glycerol)</name>
        <dbReference type="ChEBI" id="CHEBI:64716"/>
    </ligand>
</feature>
<evidence type="ECO:0000256" key="1">
    <source>
        <dbReference type="ARBA" id="ARBA00007150"/>
    </source>
</evidence>
<gene>
    <name evidence="7" type="primary">lgt</name>
    <name evidence="8" type="ORF">COW36_14845</name>
</gene>
<dbReference type="PROSITE" id="PS01311">
    <property type="entry name" value="LGT"/>
    <property type="match status" value="1"/>
</dbReference>
<evidence type="ECO:0000313" key="9">
    <source>
        <dbReference type="Proteomes" id="UP000231019"/>
    </source>
</evidence>
<feature type="transmembrane region" description="Helical" evidence="7">
    <location>
        <begin position="56"/>
        <end position="77"/>
    </location>
</feature>
<comment type="caution">
    <text evidence="8">The sequence shown here is derived from an EMBL/GenBank/DDBJ whole genome shotgun (WGS) entry which is preliminary data.</text>
</comment>
<dbReference type="Pfam" id="PF01790">
    <property type="entry name" value="LGT"/>
    <property type="match status" value="1"/>
</dbReference>
<dbReference type="UniPathway" id="UPA00664"/>
<comment type="function">
    <text evidence="7">Catalyzes the transfer of the diacylglyceryl group from phosphatidylglycerol to the sulfhydryl group of the N-terminal cysteine of a prolipoprotein, the first step in the formation of mature lipoproteins.</text>
</comment>
<evidence type="ECO:0000256" key="4">
    <source>
        <dbReference type="ARBA" id="ARBA00022692"/>
    </source>
</evidence>
<accession>A0A2M7G2Y9</accession>
<dbReference type="PANTHER" id="PTHR30589:SF0">
    <property type="entry name" value="PHOSPHATIDYLGLYCEROL--PROLIPOPROTEIN DIACYLGLYCERYL TRANSFERASE"/>
    <property type="match status" value="1"/>
</dbReference>
<feature type="transmembrane region" description="Helical" evidence="7">
    <location>
        <begin position="202"/>
        <end position="219"/>
    </location>
</feature>
<comment type="catalytic activity">
    <reaction evidence="7">
        <text>L-cysteinyl-[prolipoprotein] + a 1,2-diacyl-sn-glycero-3-phospho-(1'-sn-glycerol) = an S-1,2-diacyl-sn-glyceryl-L-cysteinyl-[prolipoprotein] + sn-glycerol 1-phosphate + H(+)</text>
        <dbReference type="Rhea" id="RHEA:56712"/>
        <dbReference type="Rhea" id="RHEA-COMP:14679"/>
        <dbReference type="Rhea" id="RHEA-COMP:14680"/>
        <dbReference type="ChEBI" id="CHEBI:15378"/>
        <dbReference type="ChEBI" id="CHEBI:29950"/>
        <dbReference type="ChEBI" id="CHEBI:57685"/>
        <dbReference type="ChEBI" id="CHEBI:64716"/>
        <dbReference type="ChEBI" id="CHEBI:140658"/>
        <dbReference type="EC" id="2.5.1.145"/>
    </reaction>
</comment>
<keyword evidence="3 7" id="KW-0808">Transferase</keyword>
<dbReference type="GO" id="GO:0005886">
    <property type="term" value="C:plasma membrane"/>
    <property type="evidence" value="ECO:0007669"/>
    <property type="project" value="UniProtKB-SubCell"/>
</dbReference>
<evidence type="ECO:0000256" key="2">
    <source>
        <dbReference type="ARBA" id="ARBA00022475"/>
    </source>
</evidence>
<feature type="transmembrane region" description="Helical" evidence="7">
    <location>
        <begin position="20"/>
        <end position="36"/>
    </location>
</feature>
<evidence type="ECO:0000256" key="5">
    <source>
        <dbReference type="ARBA" id="ARBA00022989"/>
    </source>
</evidence>